<reference evidence="7 8" key="1">
    <citation type="submission" date="2020-04" db="EMBL/GenBank/DDBJ databases">
        <title>Ferrimonas sp. S7 isolated from sea water.</title>
        <authorList>
            <person name="Bae S.S."/>
            <person name="Baek K."/>
        </authorList>
    </citation>
    <scope>NUCLEOTIDE SEQUENCE [LARGE SCALE GENOMIC DNA]</scope>
    <source>
        <strain evidence="7 8">S7</strain>
    </source>
</reference>
<evidence type="ECO:0000313" key="7">
    <source>
        <dbReference type="EMBL" id="QIZ77851.1"/>
    </source>
</evidence>
<dbReference type="GO" id="GO:0006412">
    <property type="term" value="P:translation"/>
    <property type="evidence" value="ECO:0007669"/>
    <property type="project" value="UniProtKB-UniRule"/>
</dbReference>
<dbReference type="PRINTS" id="PR01576">
    <property type="entry name" value="PDEFORMYLASE"/>
</dbReference>
<dbReference type="HAMAP" id="MF_00163">
    <property type="entry name" value="Pep_deformylase"/>
    <property type="match status" value="1"/>
</dbReference>
<proteinExistence type="inferred from homology"/>
<dbReference type="AlphaFoldDB" id="A0A6H1UFI9"/>
<comment type="cofactor">
    <cofactor evidence="6">
        <name>Fe(2+)</name>
        <dbReference type="ChEBI" id="CHEBI:29033"/>
    </cofactor>
    <text evidence="6">Binds 1 Fe(2+) ion.</text>
</comment>
<dbReference type="GO" id="GO:0046872">
    <property type="term" value="F:metal ion binding"/>
    <property type="evidence" value="ECO:0007669"/>
    <property type="project" value="UniProtKB-KW"/>
</dbReference>
<evidence type="ECO:0000256" key="6">
    <source>
        <dbReference type="HAMAP-Rule" id="MF_00163"/>
    </source>
</evidence>
<sequence length="185" mass="20585">MTTRHRHTINRIGAALNNIAQLGEPVLAEVATYVRDFGPELQQLVERMQTAMEDANGVGIAAPQIFESQRVMIIASRPSERYPDAPHMEPLVLVNPEMLTHGSTKQLGWEGCLSVPGIRGRVCRFCDVGIAYQDLNGNSHSIQLSGFVARIAQHELDHLDGKTFVDKVESRRDLIAGTVWEQQCR</sequence>
<protein>
    <recommendedName>
        <fullName evidence="6">Peptide deformylase</fullName>
        <shortName evidence="6">PDF</shortName>
        <ecNumber evidence="6">3.5.1.88</ecNumber>
    </recommendedName>
    <alternativeName>
        <fullName evidence="6">Polypeptide deformylase</fullName>
    </alternativeName>
</protein>
<dbReference type="FunFam" id="3.90.45.10:FF:000003">
    <property type="entry name" value="Peptide deformylase"/>
    <property type="match status" value="1"/>
</dbReference>
<dbReference type="PANTHER" id="PTHR10458">
    <property type="entry name" value="PEPTIDE DEFORMYLASE"/>
    <property type="match status" value="1"/>
</dbReference>
<dbReference type="KEGG" id="fes:HER31_13650"/>
<dbReference type="InterPro" id="IPR023635">
    <property type="entry name" value="Peptide_deformylase"/>
</dbReference>
<dbReference type="EMBL" id="CP051180">
    <property type="protein sequence ID" value="QIZ77851.1"/>
    <property type="molecule type" value="Genomic_DNA"/>
</dbReference>
<keyword evidence="8" id="KW-1185">Reference proteome</keyword>
<accession>A0A6H1UFI9</accession>
<keyword evidence="3 6" id="KW-0378">Hydrolase</keyword>
<feature type="binding site" evidence="6">
    <location>
        <position position="112"/>
    </location>
    <ligand>
        <name>Fe cation</name>
        <dbReference type="ChEBI" id="CHEBI:24875"/>
    </ligand>
</feature>
<evidence type="ECO:0000256" key="2">
    <source>
        <dbReference type="ARBA" id="ARBA00022723"/>
    </source>
</evidence>
<keyword evidence="5 6" id="KW-0408">Iron</keyword>
<dbReference type="Proteomes" id="UP000501602">
    <property type="component" value="Chromosome"/>
</dbReference>
<feature type="binding site" evidence="6">
    <location>
        <position position="158"/>
    </location>
    <ligand>
        <name>Fe cation</name>
        <dbReference type="ChEBI" id="CHEBI:24875"/>
    </ligand>
</feature>
<dbReference type="EC" id="3.5.1.88" evidence="6"/>
<dbReference type="NCBIfam" id="NF001159">
    <property type="entry name" value="PRK00150.1-3"/>
    <property type="match status" value="1"/>
</dbReference>
<evidence type="ECO:0000256" key="4">
    <source>
        <dbReference type="ARBA" id="ARBA00022917"/>
    </source>
</evidence>
<dbReference type="InterPro" id="IPR036821">
    <property type="entry name" value="Peptide_deformylase_sf"/>
</dbReference>
<comment type="function">
    <text evidence="6">Removes the formyl group from the N-terminal Met of newly synthesized proteins. Requires at least a dipeptide for an efficient rate of reaction. N-terminal L-methionine is a prerequisite for activity but the enzyme has broad specificity at other positions.</text>
</comment>
<keyword evidence="2 6" id="KW-0479">Metal-binding</keyword>
<dbReference type="GO" id="GO:0042586">
    <property type="term" value="F:peptide deformylase activity"/>
    <property type="evidence" value="ECO:0007669"/>
    <property type="project" value="UniProtKB-UniRule"/>
</dbReference>
<comment type="similarity">
    <text evidence="1 6">Belongs to the polypeptide deformylase family.</text>
</comment>
<feature type="binding site" evidence="6">
    <location>
        <position position="154"/>
    </location>
    <ligand>
        <name>Fe cation</name>
        <dbReference type="ChEBI" id="CHEBI:24875"/>
    </ligand>
</feature>
<organism evidence="7 8">
    <name type="scientific">Ferrimonas lipolytica</name>
    <dbReference type="NCBI Taxonomy" id="2724191"/>
    <lineage>
        <taxon>Bacteria</taxon>
        <taxon>Pseudomonadati</taxon>
        <taxon>Pseudomonadota</taxon>
        <taxon>Gammaproteobacteria</taxon>
        <taxon>Alteromonadales</taxon>
        <taxon>Ferrimonadaceae</taxon>
        <taxon>Ferrimonas</taxon>
    </lineage>
</organism>
<evidence type="ECO:0000313" key="8">
    <source>
        <dbReference type="Proteomes" id="UP000501602"/>
    </source>
</evidence>
<dbReference type="PIRSF" id="PIRSF004749">
    <property type="entry name" value="Pep_def"/>
    <property type="match status" value="1"/>
</dbReference>
<evidence type="ECO:0000256" key="1">
    <source>
        <dbReference type="ARBA" id="ARBA00010759"/>
    </source>
</evidence>
<name>A0A6H1UFI9_9GAMM</name>
<dbReference type="PANTHER" id="PTHR10458:SF21">
    <property type="entry name" value="PEPTIDE DEFORMYLASE"/>
    <property type="match status" value="1"/>
</dbReference>
<comment type="catalytic activity">
    <reaction evidence="6">
        <text>N-terminal N-formyl-L-methionyl-[peptide] + H2O = N-terminal L-methionyl-[peptide] + formate</text>
        <dbReference type="Rhea" id="RHEA:24420"/>
        <dbReference type="Rhea" id="RHEA-COMP:10639"/>
        <dbReference type="Rhea" id="RHEA-COMP:10640"/>
        <dbReference type="ChEBI" id="CHEBI:15377"/>
        <dbReference type="ChEBI" id="CHEBI:15740"/>
        <dbReference type="ChEBI" id="CHEBI:49298"/>
        <dbReference type="ChEBI" id="CHEBI:64731"/>
        <dbReference type="EC" id="3.5.1.88"/>
    </reaction>
</comment>
<dbReference type="Gene3D" id="3.90.45.10">
    <property type="entry name" value="Peptide deformylase"/>
    <property type="match status" value="1"/>
</dbReference>
<feature type="active site" evidence="6">
    <location>
        <position position="155"/>
    </location>
</feature>
<gene>
    <name evidence="6 7" type="primary">def</name>
    <name evidence="7" type="ORF">HER31_13650</name>
</gene>
<dbReference type="NCBIfam" id="TIGR00079">
    <property type="entry name" value="pept_deformyl"/>
    <property type="match status" value="1"/>
</dbReference>
<dbReference type="Pfam" id="PF01327">
    <property type="entry name" value="Pep_deformylase"/>
    <property type="match status" value="1"/>
</dbReference>
<evidence type="ECO:0000256" key="3">
    <source>
        <dbReference type="ARBA" id="ARBA00022801"/>
    </source>
</evidence>
<dbReference type="CDD" id="cd00487">
    <property type="entry name" value="Pep_deformylase"/>
    <property type="match status" value="1"/>
</dbReference>
<dbReference type="SUPFAM" id="SSF56420">
    <property type="entry name" value="Peptide deformylase"/>
    <property type="match status" value="1"/>
</dbReference>
<evidence type="ECO:0000256" key="5">
    <source>
        <dbReference type="ARBA" id="ARBA00023004"/>
    </source>
</evidence>
<keyword evidence="4 6" id="KW-0648">Protein biosynthesis</keyword>